<accession>A0AAV6J260</accession>
<proteinExistence type="predicted"/>
<organism evidence="1 2">
    <name type="scientific">Rhododendron griersonianum</name>
    <dbReference type="NCBI Taxonomy" id="479676"/>
    <lineage>
        <taxon>Eukaryota</taxon>
        <taxon>Viridiplantae</taxon>
        <taxon>Streptophyta</taxon>
        <taxon>Embryophyta</taxon>
        <taxon>Tracheophyta</taxon>
        <taxon>Spermatophyta</taxon>
        <taxon>Magnoliopsida</taxon>
        <taxon>eudicotyledons</taxon>
        <taxon>Gunneridae</taxon>
        <taxon>Pentapetalae</taxon>
        <taxon>asterids</taxon>
        <taxon>Ericales</taxon>
        <taxon>Ericaceae</taxon>
        <taxon>Ericoideae</taxon>
        <taxon>Rhodoreae</taxon>
        <taxon>Rhododendron</taxon>
    </lineage>
</organism>
<name>A0AAV6J260_9ERIC</name>
<comment type="caution">
    <text evidence="1">The sequence shown here is derived from an EMBL/GenBank/DDBJ whole genome shotgun (WGS) entry which is preliminary data.</text>
</comment>
<keyword evidence="2" id="KW-1185">Reference proteome</keyword>
<dbReference type="Proteomes" id="UP000823749">
    <property type="component" value="Chromosome 9"/>
</dbReference>
<reference evidence="1" key="1">
    <citation type="submission" date="2020-08" db="EMBL/GenBank/DDBJ databases">
        <title>Plant Genome Project.</title>
        <authorList>
            <person name="Zhang R.-G."/>
        </authorList>
    </citation>
    <scope>NUCLEOTIDE SEQUENCE</scope>
    <source>
        <strain evidence="1">WSP0</strain>
        <tissue evidence="1">Leaf</tissue>
    </source>
</reference>
<dbReference type="EMBL" id="JACTNZ010000009">
    <property type="protein sequence ID" value="KAG5533175.1"/>
    <property type="molecule type" value="Genomic_DNA"/>
</dbReference>
<sequence>MRSTTRSCFFSEMRILMMLHRQPNDYRRTRERRPYFRIFFGPIGKVSSSRLCLTRSFANVVCY</sequence>
<evidence type="ECO:0000313" key="1">
    <source>
        <dbReference type="EMBL" id="KAG5533175.1"/>
    </source>
</evidence>
<gene>
    <name evidence="1" type="ORF">RHGRI_027407</name>
</gene>
<evidence type="ECO:0000313" key="2">
    <source>
        <dbReference type="Proteomes" id="UP000823749"/>
    </source>
</evidence>
<dbReference type="AlphaFoldDB" id="A0AAV6J260"/>
<protein>
    <submittedName>
        <fullName evidence="1">Uncharacterized protein</fullName>
    </submittedName>
</protein>